<keyword evidence="1" id="KW-0175">Coiled coil</keyword>
<dbReference type="PhylomeDB" id="A0A0G4EUA6"/>
<dbReference type="VEuPathDB" id="CryptoDB:Vbra_13394"/>
<dbReference type="AlphaFoldDB" id="A0A0G4EUA6"/>
<evidence type="ECO:0000313" key="3">
    <source>
        <dbReference type="Proteomes" id="UP000041254"/>
    </source>
</evidence>
<proteinExistence type="predicted"/>
<dbReference type="InParanoid" id="A0A0G4EUA6"/>
<accession>A0A0G4EUA6</accession>
<evidence type="ECO:0000256" key="1">
    <source>
        <dbReference type="SAM" id="Coils"/>
    </source>
</evidence>
<name>A0A0G4EUA6_VITBC</name>
<organism evidence="2 3">
    <name type="scientific">Vitrella brassicaformis (strain CCMP3155)</name>
    <dbReference type="NCBI Taxonomy" id="1169540"/>
    <lineage>
        <taxon>Eukaryota</taxon>
        <taxon>Sar</taxon>
        <taxon>Alveolata</taxon>
        <taxon>Colpodellida</taxon>
        <taxon>Vitrellaceae</taxon>
        <taxon>Vitrella</taxon>
    </lineage>
</organism>
<dbReference type="EMBL" id="CDMY01000315">
    <property type="protein sequence ID" value="CEM02007.1"/>
    <property type="molecule type" value="Genomic_DNA"/>
</dbReference>
<protein>
    <submittedName>
        <fullName evidence="2">Uncharacterized protein</fullName>
    </submittedName>
</protein>
<evidence type="ECO:0000313" key="2">
    <source>
        <dbReference type="EMBL" id="CEM02007.1"/>
    </source>
</evidence>
<dbReference type="Proteomes" id="UP000041254">
    <property type="component" value="Unassembled WGS sequence"/>
</dbReference>
<sequence>MEPSVSVRFAGDAEGDAPLVVKEGILLPFRYFTQVMDGEFQEGQERQVSIEKISRPIGEVVLQQEVDIVDSLTRDNLLDAMVALDYLQFDTDQIFTTGSNKSLLWRIHRKVVGEGWLADHQLASKLLDTIARYPFIARFIHRHTDICAALRQSLRKRPDVIREQWRRREMGEDTDATKAALAKFMTSVTNTASLSAAQAAVFESDEFSSSSTATVRPFADERGGAITCMGFSVEVVGLPPPYAPPTSSDLPANAIRDGDAKLTEVAGWYVKFHPVVGRRAEGESFVSCYAPDGCLEVAHPHGDSDATRPAIQLHESPTLMASRKIRMGKVTSTGASVSEFGIKLMGRVSWLFCSARVIGADALPQQGLGDIRLKDVVLQMTVRYFPLRVLALHYLRMCVIDGCYEEISRMAKSIHREVAEYPVSNLAVVQRHRLPLMLYWAAAIEGLSQYRVDQVSSALESDFDIKGVAAVLPVVPLLPSAIQTAFKKALKKAVDAQDDGAFDKLYKQLITCNKKCAQEAAERRRLEAEIERLREEIATLKSRESVWWLTHWLTHLCGCRRRLPTIC</sequence>
<keyword evidence="3" id="KW-1185">Reference proteome</keyword>
<gene>
    <name evidence="2" type="ORF">Vbra_13394</name>
</gene>
<feature type="coiled-coil region" evidence="1">
    <location>
        <begin position="516"/>
        <end position="543"/>
    </location>
</feature>
<reference evidence="2 3" key="1">
    <citation type="submission" date="2014-11" db="EMBL/GenBank/DDBJ databases">
        <authorList>
            <person name="Zhu J."/>
            <person name="Qi W."/>
            <person name="Song R."/>
        </authorList>
    </citation>
    <scope>NUCLEOTIDE SEQUENCE [LARGE SCALE GENOMIC DNA]</scope>
</reference>